<accession>A0A4D9CWP2</accession>
<feature type="compositionally biased region" description="Acidic residues" evidence="1">
    <location>
        <begin position="328"/>
        <end position="337"/>
    </location>
</feature>
<comment type="caution">
    <text evidence="2">The sequence shown here is derived from an EMBL/GenBank/DDBJ whole genome shotgun (WGS) entry which is preliminary data.</text>
</comment>
<evidence type="ECO:0000256" key="1">
    <source>
        <dbReference type="SAM" id="MobiDB-lite"/>
    </source>
</evidence>
<protein>
    <recommendedName>
        <fullName evidence="4">K Homology domain-containing protein</fullName>
    </recommendedName>
</protein>
<feature type="region of interest" description="Disordered" evidence="1">
    <location>
        <begin position="98"/>
        <end position="117"/>
    </location>
</feature>
<keyword evidence="3" id="KW-1185">Reference proteome</keyword>
<dbReference type="EMBL" id="SDOX01000043">
    <property type="protein sequence ID" value="TFJ83356.1"/>
    <property type="molecule type" value="Genomic_DNA"/>
</dbReference>
<evidence type="ECO:0000313" key="2">
    <source>
        <dbReference type="EMBL" id="TFJ83356.1"/>
    </source>
</evidence>
<dbReference type="Proteomes" id="UP000355283">
    <property type="component" value="Unassembled WGS sequence"/>
</dbReference>
<feature type="compositionally biased region" description="Basic and acidic residues" evidence="1">
    <location>
        <begin position="400"/>
        <end position="409"/>
    </location>
</feature>
<proteinExistence type="predicted"/>
<evidence type="ECO:0008006" key="4">
    <source>
        <dbReference type="Google" id="ProtNLM"/>
    </source>
</evidence>
<name>A0A4D9CWP2_9STRA</name>
<feature type="compositionally biased region" description="Gly residues" evidence="1">
    <location>
        <begin position="292"/>
        <end position="322"/>
    </location>
</feature>
<reference evidence="2 3" key="1">
    <citation type="submission" date="2019-01" db="EMBL/GenBank/DDBJ databases">
        <title>Nuclear Genome Assembly of the Microalgal Biofuel strain Nannochloropsis salina CCMP1776.</title>
        <authorList>
            <person name="Hovde B."/>
        </authorList>
    </citation>
    <scope>NUCLEOTIDE SEQUENCE [LARGE SCALE GENOMIC DNA]</scope>
    <source>
        <strain evidence="2 3">CCMP1776</strain>
    </source>
</reference>
<dbReference type="OrthoDB" id="10675945at2759"/>
<feature type="compositionally biased region" description="Polar residues" evidence="1">
    <location>
        <begin position="341"/>
        <end position="350"/>
    </location>
</feature>
<dbReference type="AlphaFoldDB" id="A0A4D9CWP2"/>
<organism evidence="2 3">
    <name type="scientific">Nannochloropsis salina CCMP1776</name>
    <dbReference type="NCBI Taxonomy" id="1027361"/>
    <lineage>
        <taxon>Eukaryota</taxon>
        <taxon>Sar</taxon>
        <taxon>Stramenopiles</taxon>
        <taxon>Ochrophyta</taxon>
        <taxon>Eustigmatophyceae</taxon>
        <taxon>Eustigmatales</taxon>
        <taxon>Monodopsidaceae</taxon>
        <taxon>Microchloropsis</taxon>
        <taxon>Microchloropsis salina</taxon>
    </lineage>
</organism>
<feature type="region of interest" description="Disordered" evidence="1">
    <location>
        <begin position="279"/>
        <end position="350"/>
    </location>
</feature>
<sequence>MPEVLEYLNAKNNDKSRLQDILQKSGCRIGADREFSFEKPGKLHFMGSHGQVEYALGLMSDALRSFQMQQQQQQQQQLLHAQSAGKQSHELPLLAPTTLHSAGSAPHPGRLHASSFSSYSSSFSSSASSSPARLDLPAERAVELPIQQPPQQDFFPRQLQQQEEGQVLLDGALGGVLERTMHTLTQVSINQTVREDHHNRKVYITGTRANLDKAEKMINDVLSYPGPAAQALLKSTLAPLPAFVHPAGRMQPSLVPPNHHDGMGRDASLPSPCSFPSFQFLSPVEAPRDQGGRQGVNAEGGRGAVGGRGGGGVLTAGRGSNGAGLDREDGETDAAEDELSRSSSCSRFPYCDSSQSSNAAKLAEQVILIDALTSQAGNGDLLQIRTSPSEARKWSQAGTEGKEGKEGRSRASPSDCGHPFGLADRLPKQQLKREEGGTPEEHGVPQDGNPPPVSTSSFSSLAQDLRRLSCGMTEENGEKGRTGGEEGQASSPTLAALYRGGDGE</sequence>
<gene>
    <name evidence="2" type="ORF">NSK_005326</name>
</gene>
<feature type="region of interest" description="Disordered" evidence="1">
    <location>
        <begin position="385"/>
        <end position="504"/>
    </location>
</feature>
<evidence type="ECO:0000313" key="3">
    <source>
        <dbReference type="Proteomes" id="UP000355283"/>
    </source>
</evidence>
<feature type="compositionally biased region" description="Basic and acidic residues" evidence="1">
    <location>
        <begin position="425"/>
        <end position="444"/>
    </location>
</feature>